<dbReference type="STRING" id="1582439.NPIRD3C_0393"/>
<dbReference type="AlphaFoldDB" id="A0A0C5BTV9"/>
<proteinExistence type="predicted"/>
<evidence type="ECO:0000313" key="2">
    <source>
        <dbReference type="Proteomes" id="UP000032027"/>
    </source>
</evidence>
<protein>
    <submittedName>
        <fullName evidence="1">Uncharacterized protein</fullName>
    </submittedName>
</protein>
<accession>A0A0C5BTV9</accession>
<sequence>MNYLTIFGFLFLMAFVIGFISPAEAHPHATLELMESHSHIFAEEKFHDNFIIHTFDQVIFSITDFLNNLLS</sequence>
<dbReference type="RefSeq" id="WP_148702594.1">
    <property type="nucleotide sequence ID" value="NZ_CP010868.1"/>
</dbReference>
<name>A0A0C5BTV9_9ARCH</name>
<dbReference type="PATRIC" id="fig|1582439.9.peg.397"/>
<reference evidence="1 2" key="2">
    <citation type="journal article" date="2016" name="ISME J.">
        <title>Physiological and genomic characterization of two novel marine thaumarchaeal strains indicates niche differentiation.</title>
        <authorList>
            <person name="Bayer B."/>
            <person name="Vojvoda J."/>
            <person name="Offre P."/>
            <person name="Alves R.J."/>
            <person name="Elisabeth N.H."/>
            <person name="Garcia J.A."/>
            <person name="Volland J.M."/>
            <person name="Srivastava A."/>
            <person name="Schleper C."/>
            <person name="Herndl G.J."/>
        </authorList>
    </citation>
    <scope>NUCLEOTIDE SEQUENCE [LARGE SCALE GENOMIC DNA]</scope>
    <source>
        <strain evidence="1 2">D3C</strain>
    </source>
</reference>
<evidence type="ECO:0000313" key="1">
    <source>
        <dbReference type="EMBL" id="AJM91609.1"/>
    </source>
</evidence>
<gene>
    <name evidence="1" type="ORF">NPIRD3C_0393</name>
</gene>
<keyword evidence="2" id="KW-1185">Reference proteome</keyword>
<reference evidence="1 2" key="3">
    <citation type="journal article" date="2019" name="Int. J. Syst. Evol. Microbiol.">
        <title>Nitrosopumilus adriaticus sp. nov. and Nitrosopumilus piranensis sp. nov., two ammonia-oxidizing archaea from the Adriatic Sea and members of the class Nitrososphaeria.</title>
        <authorList>
            <person name="Bayer B."/>
            <person name="Vojvoda J."/>
            <person name="Reinthaler T."/>
            <person name="Reyes C."/>
            <person name="Pinto M."/>
            <person name="Herndl G.J."/>
        </authorList>
    </citation>
    <scope>NUCLEOTIDE SEQUENCE [LARGE SCALE GENOMIC DNA]</scope>
    <source>
        <strain evidence="1 2">D3C</strain>
    </source>
</reference>
<dbReference type="GeneID" id="41599557"/>
<dbReference type="KEGG" id="nid:NPIRD3C_0393"/>
<reference evidence="2" key="1">
    <citation type="submission" date="2015-02" db="EMBL/GenBank/DDBJ databases">
        <title>Characterization of two novel Thaumarchaeota isolated from the Northern Adriatic Sea.</title>
        <authorList>
            <person name="Bayer B."/>
            <person name="Vojvoda J."/>
            <person name="Offre P."/>
            <person name="Srivastava A."/>
            <person name="Elisabeth N."/>
            <person name="Garcia J.A.L."/>
            <person name="Schleper C."/>
            <person name="Herndl G.J."/>
        </authorList>
    </citation>
    <scope>NUCLEOTIDE SEQUENCE [LARGE SCALE GENOMIC DNA]</scope>
    <source>
        <strain evidence="2">D3C</strain>
    </source>
</reference>
<dbReference type="EMBL" id="CP010868">
    <property type="protein sequence ID" value="AJM91609.1"/>
    <property type="molecule type" value="Genomic_DNA"/>
</dbReference>
<dbReference type="Proteomes" id="UP000032027">
    <property type="component" value="Chromosome"/>
</dbReference>
<dbReference type="OrthoDB" id="3287at2157"/>
<organism evidence="1 2">
    <name type="scientific">Nitrosopumilus piranensis</name>
    <dbReference type="NCBI Taxonomy" id="1582439"/>
    <lineage>
        <taxon>Archaea</taxon>
        <taxon>Nitrososphaerota</taxon>
        <taxon>Nitrososphaeria</taxon>
        <taxon>Nitrosopumilales</taxon>
        <taxon>Nitrosopumilaceae</taxon>
        <taxon>Nitrosopumilus</taxon>
    </lineage>
</organism>
<dbReference type="HOGENOM" id="CLU_202265_0_0_2"/>